<reference evidence="1" key="1">
    <citation type="submission" date="2022-05" db="EMBL/GenBank/DDBJ databases">
        <title>The Musa troglodytarum L. genome provides insights into the mechanism of non-climacteric behaviour and enrichment of carotenoids.</title>
        <authorList>
            <person name="Wang J."/>
        </authorList>
    </citation>
    <scope>NUCLEOTIDE SEQUENCE</scope>
    <source>
        <tissue evidence="1">Leaf</tissue>
    </source>
</reference>
<dbReference type="AlphaFoldDB" id="A0A9E7GDY5"/>
<dbReference type="Proteomes" id="UP001055439">
    <property type="component" value="Chromosome 6"/>
</dbReference>
<evidence type="ECO:0000313" key="1">
    <source>
        <dbReference type="EMBL" id="URE13346.1"/>
    </source>
</evidence>
<organism evidence="1 2">
    <name type="scientific">Musa troglodytarum</name>
    <name type="common">fe'i banana</name>
    <dbReference type="NCBI Taxonomy" id="320322"/>
    <lineage>
        <taxon>Eukaryota</taxon>
        <taxon>Viridiplantae</taxon>
        <taxon>Streptophyta</taxon>
        <taxon>Embryophyta</taxon>
        <taxon>Tracheophyta</taxon>
        <taxon>Spermatophyta</taxon>
        <taxon>Magnoliopsida</taxon>
        <taxon>Liliopsida</taxon>
        <taxon>Zingiberales</taxon>
        <taxon>Musaceae</taxon>
        <taxon>Musa</taxon>
    </lineage>
</organism>
<sequence length="71" mass="8450">MWMSYCMSVRCDRNKENRCLLRNYPLYGFRIRPQFLAPYYLAMRTKNCLVDTAAHRFDVCTETQTTVDAIS</sequence>
<gene>
    <name evidence="1" type="ORF">MUK42_36840</name>
</gene>
<proteinExistence type="predicted"/>
<dbReference type="EMBL" id="CP097508">
    <property type="protein sequence ID" value="URE13346.1"/>
    <property type="molecule type" value="Genomic_DNA"/>
</dbReference>
<protein>
    <submittedName>
        <fullName evidence="1">Uncharacterized protein</fullName>
    </submittedName>
</protein>
<keyword evidence="2" id="KW-1185">Reference proteome</keyword>
<evidence type="ECO:0000313" key="2">
    <source>
        <dbReference type="Proteomes" id="UP001055439"/>
    </source>
</evidence>
<accession>A0A9E7GDY5</accession>
<name>A0A9E7GDY5_9LILI</name>